<sequence>MLVGLHESFGLWYLEELGAEPYMLGIASGLRYTIALVGYVISGSVVNKFGQACTIAACLLLYVAVYMSLSFVLNPWLGVALFRFPGTVYMGPAGQPVYCLVVLCPYGLASMLLSKV</sequence>
<reference evidence="7" key="1">
    <citation type="submission" date="2023-01" db="EMBL/GenBank/DDBJ databases">
        <title>Genome assembly of the deep-sea coral Lophelia pertusa.</title>
        <authorList>
            <person name="Herrera S."/>
            <person name="Cordes E."/>
        </authorList>
    </citation>
    <scope>NUCLEOTIDE SEQUENCE</scope>
    <source>
        <strain evidence="7">USNM1676648</strain>
        <tissue evidence="7">Polyp</tissue>
    </source>
</reference>
<gene>
    <name evidence="7" type="ORF">OS493_006530</name>
</gene>
<keyword evidence="8" id="KW-1185">Reference proteome</keyword>
<accession>A0A9X0A4Z8</accession>
<evidence type="ECO:0000256" key="3">
    <source>
        <dbReference type="ARBA" id="ARBA00022989"/>
    </source>
</evidence>
<keyword evidence="3 5" id="KW-1133">Transmembrane helix</keyword>
<keyword evidence="2 5" id="KW-0812">Transmembrane</keyword>
<keyword evidence="4 5" id="KW-0472">Membrane</keyword>
<dbReference type="InterPro" id="IPR024989">
    <property type="entry name" value="MFS_assoc_dom"/>
</dbReference>
<feature type="transmembrane region" description="Helical" evidence="5">
    <location>
        <begin position="93"/>
        <end position="113"/>
    </location>
</feature>
<organism evidence="7 8">
    <name type="scientific">Desmophyllum pertusum</name>
    <dbReference type="NCBI Taxonomy" id="174260"/>
    <lineage>
        <taxon>Eukaryota</taxon>
        <taxon>Metazoa</taxon>
        <taxon>Cnidaria</taxon>
        <taxon>Anthozoa</taxon>
        <taxon>Hexacorallia</taxon>
        <taxon>Scleractinia</taxon>
        <taxon>Caryophylliina</taxon>
        <taxon>Caryophylliidae</taxon>
        <taxon>Desmophyllum</taxon>
    </lineage>
</organism>
<dbReference type="OrthoDB" id="10056177at2759"/>
<evidence type="ECO:0000256" key="2">
    <source>
        <dbReference type="ARBA" id="ARBA00022692"/>
    </source>
</evidence>
<comment type="subcellular location">
    <subcellularLocation>
        <location evidence="1">Membrane</location>
        <topology evidence="1">Multi-pass membrane protein</topology>
    </subcellularLocation>
</comment>
<protein>
    <recommendedName>
        <fullName evidence="6">Major facilitator superfamily associated domain-containing protein</fullName>
    </recommendedName>
</protein>
<dbReference type="SUPFAM" id="SSF103473">
    <property type="entry name" value="MFS general substrate transporter"/>
    <property type="match status" value="1"/>
</dbReference>
<evidence type="ECO:0000256" key="1">
    <source>
        <dbReference type="ARBA" id="ARBA00004141"/>
    </source>
</evidence>
<name>A0A9X0A4Z8_9CNID</name>
<evidence type="ECO:0000256" key="5">
    <source>
        <dbReference type="SAM" id="Phobius"/>
    </source>
</evidence>
<dbReference type="EMBL" id="MU825398">
    <property type="protein sequence ID" value="KAJ7393546.1"/>
    <property type="molecule type" value="Genomic_DNA"/>
</dbReference>
<dbReference type="GO" id="GO:0016020">
    <property type="term" value="C:membrane"/>
    <property type="evidence" value="ECO:0007669"/>
    <property type="project" value="UniProtKB-SubCell"/>
</dbReference>
<feature type="transmembrane region" description="Helical" evidence="5">
    <location>
        <begin position="53"/>
        <end position="73"/>
    </location>
</feature>
<feature type="transmembrane region" description="Helical" evidence="5">
    <location>
        <begin position="22"/>
        <end position="41"/>
    </location>
</feature>
<feature type="domain" description="Major facilitator superfamily associated" evidence="6">
    <location>
        <begin position="1"/>
        <end position="79"/>
    </location>
</feature>
<dbReference type="Pfam" id="PF12832">
    <property type="entry name" value="MFS_1_like"/>
    <property type="match status" value="1"/>
</dbReference>
<evidence type="ECO:0000313" key="8">
    <source>
        <dbReference type="Proteomes" id="UP001163046"/>
    </source>
</evidence>
<proteinExistence type="predicted"/>
<dbReference type="Proteomes" id="UP001163046">
    <property type="component" value="Unassembled WGS sequence"/>
</dbReference>
<dbReference type="InterPro" id="IPR036259">
    <property type="entry name" value="MFS_trans_sf"/>
</dbReference>
<dbReference type="AlphaFoldDB" id="A0A9X0A4Z8"/>
<evidence type="ECO:0000259" key="6">
    <source>
        <dbReference type="Pfam" id="PF12832"/>
    </source>
</evidence>
<evidence type="ECO:0000313" key="7">
    <source>
        <dbReference type="EMBL" id="KAJ7393546.1"/>
    </source>
</evidence>
<comment type="caution">
    <text evidence="7">The sequence shown here is derived from an EMBL/GenBank/DDBJ whole genome shotgun (WGS) entry which is preliminary data.</text>
</comment>
<evidence type="ECO:0000256" key="4">
    <source>
        <dbReference type="ARBA" id="ARBA00023136"/>
    </source>
</evidence>